<accession>A0A919NZJ6</accession>
<keyword evidence="2" id="KW-1185">Reference proteome</keyword>
<reference evidence="1" key="1">
    <citation type="submission" date="2021-01" db="EMBL/GenBank/DDBJ databases">
        <title>Whole genome shotgun sequence of Cellulomonas chitinilytica NBRC 110799.</title>
        <authorList>
            <person name="Komaki H."/>
            <person name="Tamura T."/>
        </authorList>
    </citation>
    <scope>NUCLEOTIDE SEQUENCE</scope>
    <source>
        <strain evidence="1">NBRC 110799</strain>
    </source>
</reference>
<dbReference type="Proteomes" id="UP000632740">
    <property type="component" value="Unassembled WGS sequence"/>
</dbReference>
<proteinExistence type="predicted"/>
<sequence>MAFVAYGRRISVDPTEVRYDYGMDEDDPGRGVLVIPVADPDSWFIEGCDDRPRGAGRVAGRAALHHERTGEWPENASVFS</sequence>
<evidence type="ECO:0000313" key="2">
    <source>
        <dbReference type="Proteomes" id="UP000632740"/>
    </source>
</evidence>
<evidence type="ECO:0000313" key="1">
    <source>
        <dbReference type="EMBL" id="GIG20553.1"/>
    </source>
</evidence>
<protein>
    <submittedName>
        <fullName evidence="1">Uncharacterized protein</fullName>
    </submittedName>
</protein>
<dbReference type="RefSeq" id="WP_203750161.1">
    <property type="nucleotide sequence ID" value="NZ_BONK01000004.1"/>
</dbReference>
<name>A0A919NZJ6_9CELL</name>
<organism evidence="1 2">
    <name type="scientific">Cellulomonas chitinilytica</name>
    <dbReference type="NCBI Taxonomy" id="398759"/>
    <lineage>
        <taxon>Bacteria</taxon>
        <taxon>Bacillati</taxon>
        <taxon>Actinomycetota</taxon>
        <taxon>Actinomycetes</taxon>
        <taxon>Micrococcales</taxon>
        <taxon>Cellulomonadaceae</taxon>
        <taxon>Cellulomonas</taxon>
    </lineage>
</organism>
<dbReference type="EMBL" id="BONK01000004">
    <property type="protein sequence ID" value="GIG20553.1"/>
    <property type="molecule type" value="Genomic_DNA"/>
</dbReference>
<dbReference type="AlphaFoldDB" id="A0A919NZJ6"/>
<gene>
    <name evidence="1" type="ORF">Cch01nite_12770</name>
</gene>
<comment type="caution">
    <text evidence="1">The sequence shown here is derived from an EMBL/GenBank/DDBJ whole genome shotgun (WGS) entry which is preliminary data.</text>
</comment>